<name>A0AAC8YRG5_AMIAI</name>
<keyword evidence="1" id="KW-0812">Transmembrane</keyword>
<keyword evidence="1" id="KW-1133">Transmembrane helix</keyword>
<evidence type="ECO:0000313" key="3">
    <source>
        <dbReference type="EMBL" id="MBB3706232.1"/>
    </source>
</evidence>
<proteinExistence type="predicted"/>
<dbReference type="AlphaFoldDB" id="A0AAC8YRG5"/>
<gene>
    <name evidence="2" type="ORF">AA2016_4305</name>
    <name evidence="3" type="ORF">FHS67_002552</name>
</gene>
<accession>A0AAC8YRG5</accession>
<keyword evidence="1" id="KW-0472">Membrane</keyword>
<dbReference type="EMBL" id="CP015005">
    <property type="protein sequence ID" value="AMS43220.1"/>
    <property type="molecule type" value="Genomic_DNA"/>
</dbReference>
<dbReference type="Proteomes" id="UP000075755">
    <property type="component" value="Chromosome"/>
</dbReference>
<organism evidence="2 4">
    <name type="scientific">Aminobacter aminovorans</name>
    <name type="common">Chelatobacter heintzii</name>
    <dbReference type="NCBI Taxonomy" id="83263"/>
    <lineage>
        <taxon>Bacteria</taxon>
        <taxon>Pseudomonadati</taxon>
        <taxon>Pseudomonadota</taxon>
        <taxon>Alphaproteobacteria</taxon>
        <taxon>Hyphomicrobiales</taxon>
        <taxon>Phyllobacteriaceae</taxon>
        <taxon>Aminobacter</taxon>
    </lineage>
</organism>
<evidence type="ECO:0000256" key="1">
    <source>
        <dbReference type="SAM" id="Phobius"/>
    </source>
</evidence>
<reference evidence="2 4" key="1">
    <citation type="submission" date="2016-03" db="EMBL/GenBank/DDBJ databases">
        <title>Complete genome of Aminobacter aminovorans KCTC 2477.</title>
        <authorList>
            <person name="Kim K.M."/>
        </authorList>
    </citation>
    <scope>NUCLEOTIDE SEQUENCE [LARGE SCALE GENOMIC DNA]</scope>
    <source>
        <strain evidence="2 4">KCTC 2477</strain>
    </source>
</reference>
<dbReference type="KEGG" id="aak:AA2016_4305"/>
<evidence type="ECO:0000313" key="2">
    <source>
        <dbReference type="EMBL" id="AMS43220.1"/>
    </source>
</evidence>
<protein>
    <submittedName>
        <fullName evidence="2">Uncharacterized protein</fullName>
    </submittedName>
</protein>
<keyword evidence="5" id="KW-1185">Reference proteome</keyword>
<reference evidence="3 5" key="2">
    <citation type="submission" date="2020-08" db="EMBL/GenBank/DDBJ databases">
        <title>Genomic Encyclopedia of Type Strains, Phase IV (KMG-IV): sequencing the most valuable type-strain genomes for metagenomic binning, comparative biology and taxonomic classification.</title>
        <authorList>
            <person name="Goeker M."/>
        </authorList>
    </citation>
    <scope>NUCLEOTIDE SEQUENCE [LARGE SCALE GENOMIC DNA]</scope>
    <source>
        <strain evidence="3 5">DSM 10368</strain>
    </source>
</reference>
<evidence type="ECO:0000313" key="4">
    <source>
        <dbReference type="Proteomes" id="UP000075755"/>
    </source>
</evidence>
<evidence type="ECO:0000313" key="5">
    <source>
        <dbReference type="Proteomes" id="UP000577697"/>
    </source>
</evidence>
<sequence length="111" mass="11504">MLSIAVLYGAAIGALATATIGFTVGGWVTQSTALLMAEASSQMAVASVLTPYCLERSRSDPLSTQILSELETSRGFNRRGVIERAGWATPLGSDKPLSEVAIACETALAKG</sequence>
<feature type="transmembrane region" description="Helical" evidence="1">
    <location>
        <begin position="6"/>
        <end position="28"/>
    </location>
</feature>
<dbReference type="EMBL" id="JACICB010000008">
    <property type="protein sequence ID" value="MBB3706232.1"/>
    <property type="molecule type" value="Genomic_DNA"/>
</dbReference>
<dbReference type="Proteomes" id="UP000577697">
    <property type="component" value="Unassembled WGS sequence"/>
</dbReference>